<reference evidence="4" key="1">
    <citation type="submission" date="2016-03" db="EMBL/GenBank/DDBJ databases">
        <title>Complete genome sequence of Solimmundus cernigliae, representing a novel lineage of polycyclic aromatic hydrocarbon degraders within the Gammaproteobacteria.</title>
        <authorList>
            <person name="Singleton D.R."/>
            <person name="Dickey A.N."/>
            <person name="Scholl E.H."/>
            <person name="Wright F.A."/>
            <person name="Aitken M.D."/>
        </authorList>
    </citation>
    <scope>NUCLEOTIDE SEQUENCE [LARGE SCALE GENOMIC DNA]</scope>
    <source>
        <strain evidence="4">TR3.2</strain>
    </source>
</reference>
<accession>A0A1B1YQ26</accession>
<dbReference type="Pfam" id="PF12172">
    <property type="entry name" value="zf-ChsH2"/>
    <property type="match status" value="1"/>
</dbReference>
<dbReference type="AlphaFoldDB" id="A0A1B1YQ26"/>
<dbReference type="Proteomes" id="UP000092952">
    <property type="component" value="Chromosome"/>
</dbReference>
<name>A0A1B1YQ26_9GAMM</name>
<dbReference type="OrthoDB" id="3182121at2"/>
<dbReference type="SUPFAM" id="SSF50249">
    <property type="entry name" value="Nucleic acid-binding proteins"/>
    <property type="match status" value="1"/>
</dbReference>
<dbReference type="InterPro" id="IPR012340">
    <property type="entry name" value="NA-bd_OB-fold"/>
</dbReference>
<dbReference type="PANTHER" id="PTHR34075">
    <property type="entry name" value="BLR3430 PROTEIN"/>
    <property type="match status" value="1"/>
</dbReference>
<dbReference type="InterPro" id="IPR052513">
    <property type="entry name" value="Thioester_dehydratase-like"/>
</dbReference>
<dbReference type="InParanoid" id="A0A1B1YQ26"/>
<dbReference type="EMBL" id="CP014671">
    <property type="protein sequence ID" value="ANX02886.1"/>
    <property type="molecule type" value="Genomic_DNA"/>
</dbReference>
<feature type="domain" description="ChsH2 C-terminal OB-fold" evidence="1">
    <location>
        <begin position="60"/>
        <end position="125"/>
    </location>
</feature>
<organism evidence="3 4">
    <name type="scientific">Immundisolibacter cernigliae</name>
    <dbReference type="NCBI Taxonomy" id="1810504"/>
    <lineage>
        <taxon>Bacteria</taxon>
        <taxon>Pseudomonadati</taxon>
        <taxon>Pseudomonadota</taxon>
        <taxon>Gammaproteobacteria</taxon>
        <taxon>Immundisolibacterales</taxon>
        <taxon>Immundisolibacteraceae</taxon>
        <taxon>Immundisolibacter</taxon>
    </lineage>
</organism>
<evidence type="ECO:0008006" key="5">
    <source>
        <dbReference type="Google" id="ProtNLM"/>
    </source>
</evidence>
<evidence type="ECO:0000259" key="1">
    <source>
        <dbReference type="Pfam" id="PF01796"/>
    </source>
</evidence>
<evidence type="ECO:0000313" key="4">
    <source>
        <dbReference type="Proteomes" id="UP000092952"/>
    </source>
</evidence>
<proteinExistence type="predicted"/>
<dbReference type="InterPro" id="IPR002878">
    <property type="entry name" value="ChsH2_C"/>
</dbReference>
<feature type="domain" description="ChsH2 rubredoxin-like zinc ribbon" evidence="2">
    <location>
        <begin position="24"/>
        <end position="58"/>
    </location>
</feature>
<dbReference type="RefSeq" id="WP_068802399.1">
    <property type="nucleotide sequence ID" value="NZ_CP014671.1"/>
</dbReference>
<dbReference type="STRING" id="1810504.PG2T_00860"/>
<gene>
    <name evidence="3" type="ORF">PG2T_00860</name>
</gene>
<sequence length="139" mass="15241">MYDITRIKGWPMPVLNELNQPHFDAMADGKVMVQHCPDCDTWLAPGAFLCENCGSTGVQWREACGRGEIYSYVVMNRTFDPAFEAMVPYNVCLIELAEGPRLLANVVGIANSELAIGCAVQATFEKVGEGLPLLKFKPG</sequence>
<keyword evidence="4" id="KW-1185">Reference proteome</keyword>
<dbReference type="Gene3D" id="6.10.30.10">
    <property type="match status" value="1"/>
</dbReference>
<protein>
    <recommendedName>
        <fullName evidence="5">DNA-binding protein</fullName>
    </recommendedName>
</protein>
<evidence type="ECO:0000259" key="2">
    <source>
        <dbReference type="Pfam" id="PF12172"/>
    </source>
</evidence>
<dbReference type="InterPro" id="IPR022002">
    <property type="entry name" value="ChsH2_Znr"/>
</dbReference>
<dbReference type="Pfam" id="PF01796">
    <property type="entry name" value="OB_ChsH2_C"/>
    <property type="match status" value="1"/>
</dbReference>
<dbReference type="KEGG" id="gbi:PG2T_00860"/>
<evidence type="ECO:0000313" key="3">
    <source>
        <dbReference type="EMBL" id="ANX02886.1"/>
    </source>
</evidence>
<dbReference type="PANTHER" id="PTHR34075:SF5">
    <property type="entry name" value="BLR3430 PROTEIN"/>
    <property type="match status" value="1"/>
</dbReference>